<dbReference type="PROSITE" id="PS50921">
    <property type="entry name" value="ANTAR"/>
    <property type="match status" value="1"/>
</dbReference>
<dbReference type="OrthoDB" id="3688893at2"/>
<sequence length="246" mass="26105">MRSDDQAADGDRRSPRAADALAGLLVADESMRSVLLRVAEVAVQTLADSSEASVTLVERGRPTSASWTGLLAFELDEAQFGLDHGPGLEAAVSGRALVVGDMRTEKRWPGFADLAVRQGALSSLSTPIPIQHGLRAALNLYSPEPDAYGEQQQALVRDLAGVAAVAIGNMHSYDQVQRTAAKLQEAMASRATIEQAKGILMARHRIDAEEAFQVLSARSQHANRKVRDLAADIVAEFDGGGPPVTG</sequence>
<evidence type="ECO:0000313" key="4">
    <source>
        <dbReference type="EMBL" id="SDN87836.1"/>
    </source>
</evidence>
<dbReference type="SUPFAM" id="SSF55781">
    <property type="entry name" value="GAF domain-like"/>
    <property type="match status" value="1"/>
</dbReference>
<protein>
    <submittedName>
        <fullName evidence="4">GAF domain-containing protein</fullName>
    </submittedName>
</protein>
<organism evidence="4 5">
    <name type="scientific">Klenkia soli</name>
    <dbReference type="NCBI Taxonomy" id="1052260"/>
    <lineage>
        <taxon>Bacteria</taxon>
        <taxon>Bacillati</taxon>
        <taxon>Actinomycetota</taxon>
        <taxon>Actinomycetes</taxon>
        <taxon>Geodermatophilales</taxon>
        <taxon>Geodermatophilaceae</taxon>
        <taxon>Klenkia</taxon>
    </lineage>
</organism>
<dbReference type="InterPro" id="IPR005561">
    <property type="entry name" value="ANTAR"/>
</dbReference>
<dbReference type="InterPro" id="IPR003018">
    <property type="entry name" value="GAF"/>
</dbReference>
<keyword evidence="5" id="KW-1185">Reference proteome</keyword>
<proteinExistence type="predicted"/>
<dbReference type="InterPro" id="IPR036388">
    <property type="entry name" value="WH-like_DNA-bd_sf"/>
</dbReference>
<dbReference type="InterPro" id="IPR029016">
    <property type="entry name" value="GAF-like_dom_sf"/>
</dbReference>
<dbReference type="Proteomes" id="UP000199088">
    <property type="component" value="Unassembled WGS sequence"/>
</dbReference>
<dbReference type="EMBL" id="FNIR01000002">
    <property type="protein sequence ID" value="SDN87836.1"/>
    <property type="molecule type" value="Genomic_DNA"/>
</dbReference>
<reference evidence="5" key="1">
    <citation type="submission" date="2016-10" db="EMBL/GenBank/DDBJ databases">
        <authorList>
            <person name="Varghese N."/>
            <person name="Submissions S."/>
        </authorList>
    </citation>
    <scope>NUCLEOTIDE SEQUENCE [LARGE SCALE GENOMIC DNA]</scope>
    <source>
        <strain evidence="5">DSM 45843</strain>
    </source>
</reference>
<dbReference type="InterPro" id="IPR012074">
    <property type="entry name" value="GAF_ANTAR"/>
</dbReference>
<dbReference type="SMART" id="SM00065">
    <property type="entry name" value="GAF"/>
    <property type="match status" value="1"/>
</dbReference>
<dbReference type="Pfam" id="PF03861">
    <property type="entry name" value="ANTAR"/>
    <property type="match status" value="1"/>
</dbReference>
<evidence type="ECO:0000256" key="2">
    <source>
        <dbReference type="ARBA" id="ARBA00023163"/>
    </source>
</evidence>
<dbReference type="STRING" id="1052260.SAMN05660199_00912"/>
<dbReference type="Gene3D" id="1.10.10.10">
    <property type="entry name" value="Winged helix-like DNA-binding domain superfamily/Winged helix DNA-binding domain"/>
    <property type="match status" value="1"/>
</dbReference>
<accession>A0A1H0EZX4</accession>
<feature type="domain" description="ANTAR" evidence="3">
    <location>
        <begin position="173"/>
        <end position="234"/>
    </location>
</feature>
<evidence type="ECO:0000259" key="3">
    <source>
        <dbReference type="PROSITE" id="PS50921"/>
    </source>
</evidence>
<dbReference type="RefSeq" id="WP_091240403.1">
    <property type="nucleotide sequence ID" value="NZ_FNIR01000002.1"/>
</dbReference>
<evidence type="ECO:0000313" key="5">
    <source>
        <dbReference type="Proteomes" id="UP000199088"/>
    </source>
</evidence>
<dbReference type="AlphaFoldDB" id="A0A1H0EZX4"/>
<keyword evidence="1" id="KW-0805">Transcription regulation</keyword>
<keyword evidence="2" id="KW-0804">Transcription</keyword>
<evidence type="ECO:0000256" key="1">
    <source>
        <dbReference type="ARBA" id="ARBA00023015"/>
    </source>
</evidence>
<name>A0A1H0EZX4_9ACTN</name>
<dbReference type="GO" id="GO:0003723">
    <property type="term" value="F:RNA binding"/>
    <property type="evidence" value="ECO:0007669"/>
    <property type="project" value="InterPro"/>
</dbReference>
<dbReference type="SMART" id="SM01012">
    <property type="entry name" value="ANTAR"/>
    <property type="match status" value="1"/>
</dbReference>
<gene>
    <name evidence="4" type="ORF">SAMN05660199_00912</name>
</gene>
<dbReference type="Gene3D" id="3.30.450.40">
    <property type="match status" value="1"/>
</dbReference>
<dbReference type="Pfam" id="PF13185">
    <property type="entry name" value="GAF_2"/>
    <property type="match status" value="1"/>
</dbReference>
<dbReference type="PIRSF" id="PIRSF036625">
    <property type="entry name" value="GAF_ANTAR"/>
    <property type="match status" value="1"/>
</dbReference>